<gene>
    <name evidence="2" type="ORF">CEX98_09050</name>
</gene>
<evidence type="ECO:0000259" key="1">
    <source>
        <dbReference type="Pfam" id="PF12146"/>
    </source>
</evidence>
<dbReference type="InterPro" id="IPR051044">
    <property type="entry name" value="MAG_DAG_Lipase"/>
</dbReference>
<dbReference type="InterPro" id="IPR022742">
    <property type="entry name" value="Hydrolase_4"/>
</dbReference>
<evidence type="ECO:0000313" key="3">
    <source>
        <dbReference type="Proteomes" id="UP000228621"/>
    </source>
</evidence>
<comment type="caution">
    <text evidence="2">The sequence shown here is derived from an EMBL/GenBank/DDBJ whole genome shotgun (WGS) entry which is preliminary data.</text>
</comment>
<dbReference type="PANTHER" id="PTHR11614">
    <property type="entry name" value="PHOSPHOLIPASE-RELATED"/>
    <property type="match status" value="1"/>
</dbReference>
<dbReference type="Gene3D" id="3.40.50.1820">
    <property type="entry name" value="alpha/beta hydrolase"/>
    <property type="match status" value="1"/>
</dbReference>
<reference evidence="3" key="1">
    <citation type="journal article" date="2019" name="Genome Announc.">
        <title>Draft Genome Sequence of Pseudoalteromonas piscicida Strain 36Y ROTHPW, an Hypersaline Seawater Isolate from the South Coast of Sonora, Mexico.</title>
        <authorList>
            <person name="Sanchez-Diaz R."/>
            <person name="Molina-Garza Z.J."/>
            <person name="Cruz-Suarez L.E."/>
            <person name="Selvin J."/>
            <person name="Kiran G.S."/>
            <person name="Ibarra-Gamez J.C."/>
            <person name="Gomez-Gil B."/>
            <person name="Galaviz-Silva L."/>
        </authorList>
    </citation>
    <scope>NUCLEOTIDE SEQUENCE [LARGE SCALE GENOMIC DNA]</scope>
    <source>
        <strain evidence="3">36Y_RITHPW</strain>
    </source>
</reference>
<accession>A0A2A5JRK7</accession>
<dbReference type="RefSeq" id="WP_099641752.1">
    <property type="nucleotide sequence ID" value="NZ_NKHF01000040.1"/>
</dbReference>
<dbReference type="OrthoDB" id="9788260at2"/>
<name>A0A2A5JRK7_PSEO7</name>
<feature type="domain" description="Serine aminopeptidase S33" evidence="1">
    <location>
        <begin position="45"/>
        <end position="294"/>
    </location>
</feature>
<dbReference type="AlphaFoldDB" id="A0A2A5JRK7"/>
<organism evidence="2 3">
    <name type="scientific">Pseudoalteromonas piscicida</name>
    <dbReference type="NCBI Taxonomy" id="43662"/>
    <lineage>
        <taxon>Bacteria</taxon>
        <taxon>Pseudomonadati</taxon>
        <taxon>Pseudomonadota</taxon>
        <taxon>Gammaproteobacteria</taxon>
        <taxon>Alteromonadales</taxon>
        <taxon>Pseudoalteromonadaceae</taxon>
        <taxon>Pseudoalteromonas</taxon>
    </lineage>
</organism>
<protein>
    <submittedName>
        <fullName evidence="2">Lysophospholipase</fullName>
    </submittedName>
</protein>
<evidence type="ECO:0000313" key="2">
    <source>
        <dbReference type="EMBL" id="PCK32112.1"/>
    </source>
</evidence>
<dbReference type="EMBL" id="NKHF01000040">
    <property type="protein sequence ID" value="PCK32112.1"/>
    <property type="molecule type" value="Genomic_DNA"/>
</dbReference>
<keyword evidence="3" id="KW-1185">Reference proteome</keyword>
<dbReference type="Pfam" id="PF12146">
    <property type="entry name" value="Hydrolase_4"/>
    <property type="match status" value="1"/>
</dbReference>
<dbReference type="Proteomes" id="UP000228621">
    <property type="component" value="Unassembled WGS sequence"/>
</dbReference>
<proteinExistence type="predicted"/>
<dbReference type="SUPFAM" id="SSF53474">
    <property type="entry name" value="alpha/beta-Hydrolases"/>
    <property type="match status" value="1"/>
</dbReference>
<dbReference type="InterPro" id="IPR029058">
    <property type="entry name" value="AB_hydrolase_fold"/>
</dbReference>
<sequence length="320" mass="36622">MFYSQSQQLESHLHAIDEHWQACQRGFFDTPHGRLFYTYHIPEQAKFSLVLVNGRIESAHKYRELLWELAQNHIAVFTYDHPGQGYSSRLLRDKQIGYVRRFEDYTVTLHCFMEQVVNRHNSLPLFMLAHSMGGAITCDYLALFKPSHIKGAYLSAPMLGINTAPYPAWFAEALAGLACLVGFGKQYAIGQQHYQSKPFYDNDLTDCPIRYALFRGLYDQYPELQLGGVSFAWLYTALQKCRAFKGLELDTPLRIATASQDSIVDNQAQKLFTKQQPNATRAEFLGKHELLCEQDTTRKAVLEDFYTFTAELLTAKETGS</sequence>